<dbReference type="Gene3D" id="3.30.465.10">
    <property type="match status" value="1"/>
</dbReference>
<dbReference type="EC" id="1.3.1.98" evidence="16"/>
<dbReference type="EMBL" id="MFFT01000053">
    <property type="protein sequence ID" value="OGF22360.1"/>
    <property type="molecule type" value="Genomic_DNA"/>
</dbReference>
<dbReference type="InterPro" id="IPR011601">
    <property type="entry name" value="MurB_C"/>
</dbReference>
<evidence type="ECO:0000256" key="6">
    <source>
        <dbReference type="ARBA" id="ARBA00022618"/>
    </source>
</evidence>
<dbReference type="HAMAP" id="MF_00037">
    <property type="entry name" value="MurB"/>
    <property type="match status" value="1"/>
</dbReference>
<feature type="domain" description="FAD-binding PCMH-type" evidence="17">
    <location>
        <begin position="29"/>
        <end position="194"/>
    </location>
</feature>
<keyword evidence="14 16" id="KW-0961">Cell wall biogenesis/degradation</keyword>
<dbReference type="Gene3D" id="3.90.78.10">
    <property type="entry name" value="UDP-N-acetylenolpyruvoylglucosamine reductase, C-terminal domain"/>
    <property type="match status" value="1"/>
</dbReference>
<evidence type="ECO:0000256" key="8">
    <source>
        <dbReference type="ARBA" id="ARBA00022827"/>
    </source>
</evidence>
<keyword evidence="11 16" id="KW-0573">Peptidoglycan synthesis</keyword>
<dbReference type="Pfam" id="PF01565">
    <property type="entry name" value="FAD_binding_4"/>
    <property type="match status" value="1"/>
</dbReference>
<dbReference type="GO" id="GO:0071555">
    <property type="term" value="P:cell wall organization"/>
    <property type="evidence" value="ECO:0007669"/>
    <property type="project" value="UniProtKB-KW"/>
</dbReference>
<comment type="similarity">
    <text evidence="16">Belongs to the MurB family.</text>
</comment>
<keyword evidence="5 16" id="KW-0963">Cytoplasm</keyword>
<gene>
    <name evidence="16" type="primary">murB</name>
    <name evidence="18" type="ORF">A3D45_01205</name>
</gene>
<dbReference type="GO" id="GO:0008762">
    <property type="term" value="F:UDP-N-acetylmuramate dehydrogenase activity"/>
    <property type="evidence" value="ECO:0007669"/>
    <property type="project" value="UniProtKB-UniRule"/>
</dbReference>
<evidence type="ECO:0000256" key="13">
    <source>
        <dbReference type="ARBA" id="ARBA00023306"/>
    </source>
</evidence>
<dbReference type="SUPFAM" id="SSF56194">
    <property type="entry name" value="Uridine diphospho-N-Acetylenolpyruvylglucosamine reductase, MurB, C-terminal domain"/>
    <property type="match status" value="1"/>
</dbReference>
<dbReference type="Gene3D" id="3.30.43.10">
    <property type="entry name" value="Uridine Diphospho-n-acetylenolpyruvylglucosamine Reductase, domain 2"/>
    <property type="match status" value="1"/>
</dbReference>
<dbReference type="NCBIfam" id="NF010480">
    <property type="entry name" value="PRK13905.1"/>
    <property type="match status" value="1"/>
</dbReference>
<organism evidence="18 19">
    <name type="scientific">Candidatus Falkowbacteria bacterium RIFCSPHIGHO2_02_FULL_42_9</name>
    <dbReference type="NCBI Taxonomy" id="1797986"/>
    <lineage>
        <taxon>Bacteria</taxon>
        <taxon>Candidatus Falkowiibacteriota</taxon>
    </lineage>
</organism>
<dbReference type="GO" id="GO:0071949">
    <property type="term" value="F:FAD binding"/>
    <property type="evidence" value="ECO:0007669"/>
    <property type="project" value="InterPro"/>
</dbReference>
<dbReference type="PANTHER" id="PTHR21071">
    <property type="entry name" value="UDP-N-ACETYLENOLPYRUVOYLGLUCOSAMINE REDUCTASE"/>
    <property type="match status" value="1"/>
</dbReference>
<dbReference type="Pfam" id="PF02873">
    <property type="entry name" value="MurB_C"/>
    <property type="match status" value="1"/>
</dbReference>
<comment type="pathway">
    <text evidence="4 16">Cell wall biogenesis; peptidoglycan biosynthesis.</text>
</comment>
<dbReference type="InterPro" id="IPR016167">
    <property type="entry name" value="FAD-bd_PCMH_sub1"/>
</dbReference>
<evidence type="ECO:0000259" key="17">
    <source>
        <dbReference type="PROSITE" id="PS51387"/>
    </source>
</evidence>
<dbReference type="GO" id="GO:0005829">
    <property type="term" value="C:cytosol"/>
    <property type="evidence" value="ECO:0007669"/>
    <property type="project" value="TreeGrafter"/>
</dbReference>
<keyword evidence="6 16" id="KW-0132">Cell division</keyword>
<feature type="active site" description="Proton donor" evidence="16">
    <location>
        <position position="222"/>
    </location>
</feature>
<feature type="active site" evidence="16">
    <location>
        <position position="316"/>
    </location>
</feature>
<accession>A0A1F5S6L5</accession>
<evidence type="ECO:0000256" key="12">
    <source>
        <dbReference type="ARBA" id="ARBA00023002"/>
    </source>
</evidence>
<feature type="active site" evidence="16">
    <location>
        <position position="172"/>
    </location>
</feature>
<name>A0A1F5S6L5_9BACT</name>
<dbReference type="InterPro" id="IPR036318">
    <property type="entry name" value="FAD-bd_PCMH-like_sf"/>
</dbReference>
<evidence type="ECO:0000313" key="18">
    <source>
        <dbReference type="EMBL" id="OGF22360.1"/>
    </source>
</evidence>
<dbReference type="PROSITE" id="PS51387">
    <property type="entry name" value="FAD_PCMH"/>
    <property type="match status" value="1"/>
</dbReference>
<comment type="cofactor">
    <cofactor evidence="1 16">
        <name>FAD</name>
        <dbReference type="ChEBI" id="CHEBI:57692"/>
    </cofactor>
</comment>
<evidence type="ECO:0000256" key="11">
    <source>
        <dbReference type="ARBA" id="ARBA00022984"/>
    </source>
</evidence>
<proteinExistence type="inferred from homology"/>
<evidence type="ECO:0000256" key="1">
    <source>
        <dbReference type="ARBA" id="ARBA00001974"/>
    </source>
</evidence>
<reference evidence="18 19" key="1">
    <citation type="journal article" date="2016" name="Nat. Commun.">
        <title>Thousands of microbial genomes shed light on interconnected biogeochemical processes in an aquifer system.</title>
        <authorList>
            <person name="Anantharaman K."/>
            <person name="Brown C.T."/>
            <person name="Hug L.A."/>
            <person name="Sharon I."/>
            <person name="Castelle C.J."/>
            <person name="Probst A.J."/>
            <person name="Thomas B.C."/>
            <person name="Singh A."/>
            <person name="Wilkins M.J."/>
            <person name="Karaoz U."/>
            <person name="Brodie E.L."/>
            <person name="Williams K.H."/>
            <person name="Hubbard S.S."/>
            <person name="Banfield J.F."/>
        </authorList>
    </citation>
    <scope>NUCLEOTIDE SEQUENCE [LARGE SCALE GENOMIC DNA]</scope>
</reference>
<keyword evidence="12 16" id="KW-0560">Oxidoreductase</keyword>
<evidence type="ECO:0000256" key="9">
    <source>
        <dbReference type="ARBA" id="ARBA00022857"/>
    </source>
</evidence>
<evidence type="ECO:0000256" key="3">
    <source>
        <dbReference type="ARBA" id="ARBA00004496"/>
    </source>
</evidence>
<dbReference type="GO" id="GO:0008360">
    <property type="term" value="P:regulation of cell shape"/>
    <property type="evidence" value="ECO:0007669"/>
    <property type="project" value="UniProtKB-KW"/>
</dbReference>
<dbReference type="NCBIfam" id="TIGR00179">
    <property type="entry name" value="murB"/>
    <property type="match status" value="1"/>
</dbReference>
<dbReference type="PANTHER" id="PTHR21071:SF4">
    <property type="entry name" value="UDP-N-ACETYLENOLPYRUVOYLGLUCOSAMINE REDUCTASE"/>
    <property type="match status" value="1"/>
</dbReference>
<dbReference type="SUPFAM" id="SSF56176">
    <property type="entry name" value="FAD-binding/transporter-associated domain-like"/>
    <property type="match status" value="1"/>
</dbReference>
<comment type="caution">
    <text evidence="18">The sequence shown here is derived from an EMBL/GenBank/DDBJ whole genome shotgun (WGS) entry which is preliminary data.</text>
</comment>
<evidence type="ECO:0000313" key="19">
    <source>
        <dbReference type="Proteomes" id="UP000176877"/>
    </source>
</evidence>
<evidence type="ECO:0000256" key="2">
    <source>
        <dbReference type="ARBA" id="ARBA00003921"/>
    </source>
</evidence>
<keyword evidence="7 16" id="KW-0285">Flavoprotein</keyword>
<dbReference type="AlphaFoldDB" id="A0A1F5S6L5"/>
<evidence type="ECO:0000256" key="14">
    <source>
        <dbReference type="ARBA" id="ARBA00023316"/>
    </source>
</evidence>
<dbReference type="GO" id="GO:0009252">
    <property type="term" value="P:peptidoglycan biosynthetic process"/>
    <property type="evidence" value="ECO:0007669"/>
    <property type="project" value="UniProtKB-UniRule"/>
</dbReference>
<dbReference type="UniPathway" id="UPA00219"/>
<evidence type="ECO:0000256" key="10">
    <source>
        <dbReference type="ARBA" id="ARBA00022960"/>
    </source>
</evidence>
<protein>
    <recommendedName>
        <fullName evidence="16">UDP-N-acetylenolpyruvoylglucosamine reductase</fullName>
        <ecNumber evidence="16">1.3.1.98</ecNumber>
    </recommendedName>
    <alternativeName>
        <fullName evidence="16">UDP-N-acetylmuramate dehydrogenase</fullName>
    </alternativeName>
</protein>
<comment type="catalytic activity">
    <reaction evidence="15 16">
        <text>UDP-N-acetyl-alpha-D-muramate + NADP(+) = UDP-N-acetyl-3-O-(1-carboxyvinyl)-alpha-D-glucosamine + NADPH + H(+)</text>
        <dbReference type="Rhea" id="RHEA:12248"/>
        <dbReference type="ChEBI" id="CHEBI:15378"/>
        <dbReference type="ChEBI" id="CHEBI:57783"/>
        <dbReference type="ChEBI" id="CHEBI:58349"/>
        <dbReference type="ChEBI" id="CHEBI:68483"/>
        <dbReference type="ChEBI" id="CHEBI:70757"/>
        <dbReference type="EC" id="1.3.1.98"/>
    </reaction>
</comment>
<keyword evidence="8 16" id="KW-0274">FAD</keyword>
<dbReference type="InterPro" id="IPR016169">
    <property type="entry name" value="FAD-bd_PCMH_sub2"/>
</dbReference>
<comment type="subcellular location">
    <subcellularLocation>
        <location evidence="3 16">Cytoplasm</location>
    </subcellularLocation>
</comment>
<dbReference type="InterPro" id="IPR036635">
    <property type="entry name" value="MurB_C_sf"/>
</dbReference>
<dbReference type="GO" id="GO:0051301">
    <property type="term" value="P:cell division"/>
    <property type="evidence" value="ECO:0007669"/>
    <property type="project" value="UniProtKB-KW"/>
</dbReference>
<dbReference type="InterPro" id="IPR006094">
    <property type="entry name" value="Oxid_FAD_bind_N"/>
</dbReference>
<dbReference type="Proteomes" id="UP000176877">
    <property type="component" value="Unassembled WGS sequence"/>
</dbReference>
<evidence type="ECO:0000256" key="7">
    <source>
        <dbReference type="ARBA" id="ARBA00022630"/>
    </source>
</evidence>
<evidence type="ECO:0000256" key="5">
    <source>
        <dbReference type="ARBA" id="ARBA00022490"/>
    </source>
</evidence>
<keyword evidence="9 16" id="KW-0521">NADP</keyword>
<sequence length="322" mass="35329">MSRFNNKTMPIEKSIKKNYDLTALTTFKIGGRADFFVIAKNKQELIEAISWAKIKKLPIRFFAGGSNILITKKKIRGLVIKISGEEYSVKGDIISAWAGTGLSKLAGIAVGLGLSGLEWALGIPGSVGGAVRGNAGAYGSDMSKQVAEVEAYDISKGRLVKFKNCGCGFSYRHSIFKQNRNLFIVNVKLKLSRGQTAGIKNLVKNNLFNRRRTNPQKPSAGCIFKNLEYTKLIKENRQLAEDLAVKGLFKGGKIGAGYFIDQLGLKGRARGGAKISERHANFIVNTGKASAEDIIDLINLIKKKVNSQYKINLEEEIEYFAS</sequence>
<keyword evidence="13 16" id="KW-0131">Cell cycle</keyword>
<keyword evidence="10 16" id="KW-0133">Cell shape</keyword>
<evidence type="ECO:0000256" key="4">
    <source>
        <dbReference type="ARBA" id="ARBA00004752"/>
    </source>
</evidence>
<evidence type="ECO:0000256" key="16">
    <source>
        <dbReference type="HAMAP-Rule" id="MF_00037"/>
    </source>
</evidence>
<dbReference type="InterPro" id="IPR003170">
    <property type="entry name" value="MurB"/>
</dbReference>
<comment type="function">
    <text evidence="2 16">Cell wall formation.</text>
</comment>
<evidence type="ECO:0000256" key="15">
    <source>
        <dbReference type="ARBA" id="ARBA00048914"/>
    </source>
</evidence>
<dbReference type="InterPro" id="IPR016166">
    <property type="entry name" value="FAD-bd_PCMH"/>
</dbReference>